<protein>
    <submittedName>
        <fullName evidence="1">Uncharacterized protein</fullName>
    </submittedName>
</protein>
<dbReference type="Proteomes" id="UP000290289">
    <property type="component" value="Chromosome 17"/>
</dbReference>
<proteinExistence type="predicted"/>
<name>A0A498HE73_MALDO</name>
<keyword evidence="2" id="KW-1185">Reference proteome</keyword>
<sequence>MKICSNKKEKTTRSSLLRLIHQATKYRLGEVAGRSKVEQDQMLASGFEGQTSVKLVRSYSSYRLGPITRLQSQLPGLLLGPQADLLGLPLPPSRLTCPMVDLEKEAPVSRTRAFPVHRKNLNLGHVNQTRQI</sequence>
<evidence type="ECO:0000313" key="2">
    <source>
        <dbReference type="Proteomes" id="UP000290289"/>
    </source>
</evidence>
<dbReference type="EMBL" id="RDQH01000343">
    <property type="protein sequence ID" value="RXH67745.1"/>
    <property type="molecule type" value="Genomic_DNA"/>
</dbReference>
<organism evidence="1 2">
    <name type="scientific">Malus domestica</name>
    <name type="common">Apple</name>
    <name type="synonym">Pyrus malus</name>
    <dbReference type="NCBI Taxonomy" id="3750"/>
    <lineage>
        <taxon>Eukaryota</taxon>
        <taxon>Viridiplantae</taxon>
        <taxon>Streptophyta</taxon>
        <taxon>Embryophyta</taxon>
        <taxon>Tracheophyta</taxon>
        <taxon>Spermatophyta</taxon>
        <taxon>Magnoliopsida</taxon>
        <taxon>eudicotyledons</taxon>
        <taxon>Gunneridae</taxon>
        <taxon>Pentapetalae</taxon>
        <taxon>rosids</taxon>
        <taxon>fabids</taxon>
        <taxon>Rosales</taxon>
        <taxon>Rosaceae</taxon>
        <taxon>Amygdaloideae</taxon>
        <taxon>Maleae</taxon>
        <taxon>Malus</taxon>
    </lineage>
</organism>
<reference evidence="1 2" key="1">
    <citation type="submission" date="2018-10" db="EMBL/GenBank/DDBJ databases">
        <title>A high-quality apple genome assembly.</title>
        <authorList>
            <person name="Hu J."/>
        </authorList>
    </citation>
    <scope>NUCLEOTIDE SEQUENCE [LARGE SCALE GENOMIC DNA]</scope>
    <source>
        <strain evidence="2">cv. HFTH1</strain>
        <tissue evidence="1">Young leaf</tissue>
    </source>
</reference>
<comment type="caution">
    <text evidence="1">The sequence shown here is derived from an EMBL/GenBank/DDBJ whole genome shotgun (WGS) entry which is preliminary data.</text>
</comment>
<dbReference type="AlphaFoldDB" id="A0A498HE73"/>
<accession>A0A498HE73</accession>
<gene>
    <name evidence="1" type="ORF">DVH24_027892</name>
</gene>
<evidence type="ECO:0000313" key="1">
    <source>
        <dbReference type="EMBL" id="RXH67745.1"/>
    </source>
</evidence>